<feature type="region of interest" description="Disordered" evidence="1">
    <location>
        <begin position="252"/>
        <end position="274"/>
    </location>
</feature>
<keyword evidence="3" id="KW-1185">Reference proteome</keyword>
<organism evidence="2 3">
    <name type="scientific">Glossina austeni</name>
    <name type="common">Savannah tsetse fly</name>
    <dbReference type="NCBI Taxonomy" id="7395"/>
    <lineage>
        <taxon>Eukaryota</taxon>
        <taxon>Metazoa</taxon>
        <taxon>Ecdysozoa</taxon>
        <taxon>Arthropoda</taxon>
        <taxon>Hexapoda</taxon>
        <taxon>Insecta</taxon>
        <taxon>Pterygota</taxon>
        <taxon>Neoptera</taxon>
        <taxon>Endopterygota</taxon>
        <taxon>Diptera</taxon>
        <taxon>Brachycera</taxon>
        <taxon>Muscomorpha</taxon>
        <taxon>Hippoboscoidea</taxon>
        <taxon>Glossinidae</taxon>
        <taxon>Glossina</taxon>
    </lineage>
</organism>
<dbReference type="Proteomes" id="UP000078200">
    <property type="component" value="Unassembled WGS sequence"/>
</dbReference>
<evidence type="ECO:0000256" key="1">
    <source>
        <dbReference type="SAM" id="MobiDB-lite"/>
    </source>
</evidence>
<evidence type="ECO:0000313" key="3">
    <source>
        <dbReference type="Proteomes" id="UP000078200"/>
    </source>
</evidence>
<dbReference type="AlphaFoldDB" id="A0A1A9V0B6"/>
<dbReference type="EnsemblMetazoa" id="GAUT021612-RA">
    <property type="protein sequence ID" value="GAUT021612-PA"/>
    <property type="gene ID" value="GAUT021612"/>
</dbReference>
<feature type="compositionally biased region" description="Basic and acidic residues" evidence="1">
    <location>
        <begin position="254"/>
        <end position="265"/>
    </location>
</feature>
<accession>A0A1A9V0B6</accession>
<protein>
    <submittedName>
        <fullName evidence="2">Uncharacterized protein</fullName>
    </submittedName>
</protein>
<name>A0A1A9V0B6_GLOAU</name>
<dbReference type="VEuPathDB" id="VectorBase:GAUT021612"/>
<sequence>MCSSQNFRRIALQALQKSTNHDLFLFRFSFPSSFCFLLLKEIQTNLNMKTIVSFRRFPWLYSKITTHCVEKKQVPNIGLSSNSNRYRQKLIEVPGPIVMFFIELDLKLRYESYIHMHRHLSGGGSSGGGHDIMQFLFSLPIVELPLLPPDVLPYLLFDSPKMDLSGAHILSKLMPNSVKSIGGGCAGLCTPGTPPFSRFWPNIKQSNSSFLCRSCESIKLPALLYHGEEEMADPIMNIYKCNRKSIDQWHASAGRHETSDPDRLQSHRRNSHNIQQTWYRNISGNKAYHRA</sequence>
<reference evidence="2" key="1">
    <citation type="submission" date="2020-05" db="UniProtKB">
        <authorList>
            <consortium name="EnsemblMetazoa"/>
        </authorList>
    </citation>
    <scope>IDENTIFICATION</scope>
    <source>
        <strain evidence="2">TTRI</strain>
    </source>
</reference>
<proteinExistence type="predicted"/>
<evidence type="ECO:0000313" key="2">
    <source>
        <dbReference type="EnsemblMetazoa" id="GAUT021612-PA"/>
    </source>
</evidence>